<keyword evidence="3" id="KW-0808">Transferase</keyword>
<feature type="region of interest" description="Disordered" evidence="4">
    <location>
        <begin position="882"/>
        <end position="957"/>
    </location>
</feature>
<organism evidence="6 7">
    <name type="scientific">Paractinoplanes durhamensis</name>
    <dbReference type="NCBI Taxonomy" id="113563"/>
    <lineage>
        <taxon>Bacteria</taxon>
        <taxon>Bacillati</taxon>
        <taxon>Actinomycetota</taxon>
        <taxon>Actinomycetes</taxon>
        <taxon>Micromonosporales</taxon>
        <taxon>Micromonosporaceae</taxon>
        <taxon>Paractinoplanes</taxon>
    </lineage>
</organism>
<dbReference type="RefSeq" id="WP_203726265.1">
    <property type="nucleotide sequence ID" value="NZ_BAAATX010000003.1"/>
</dbReference>
<dbReference type="InterPro" id="IPR050091">
    <property type="entry name" value="PKS_NRPS_Biosynth_Enz"/>
</dbReference>
<dbReference type="InterPro" id="IPR016039">
    <property type="entry name" value="Thiolase-like"/>
</dbReference>
<sequence length="1552" mass="164838">MQKTQQPTAIVGMAAILPGAGDLGTYWRNLVEGRDAITEVSSHRWGGPHYDPALSHRPDRLYCNRGGTVDEFATFQPLKYGIMPNSVDDIEPDQLLMLDVATAAIEDAGGYDRMPDADRIGVIVGRGGTLSPGQARHAQRVRLPTQMLQVLRELLPELTDEQIERVRSRFDDQLGEFHPEGTIGLVPNLAASRVANRLNLRGPAYTIDAACASSLLAVDQGISELAAGKLDAVLAGGVHHVHDISFWSVFSQLKALSRQGRIRPFDADADGLLIGEGTGAVVLKRLEDAERDGDRIYAIIRGTGVSSDGRSASMFNPATSGQVLALRRAWAAAGLDPRAEDALGLLEAHGTATPTGDAAELTSVAEVFGPLGGGERAVIGSVKSMIGHAMPAAGIAGLIKAALAVHHGVQLPTLHVDNPRAEMAATRFEPIGAARQWESAGPRRAGVNAFGFGGINAHVILEQWVTPTRPVTTSKPDRVLRLAAETPAELLKLLDNPGPMGSGMCRLAIADPTPARIKAARKIVERGEPWRGGRDVWFTTEPMLADEKSKIAFVFPGVEAEFAPRTADVAALFGLPDREWSAADLGQHGTGLVESGVLLDEALRKIKILPDAYAGHSLGEWTAARVSGLMNTAAVGEFLHAFDVDAVEVSGYAFAAVGAGVDDVVPLLEAYPGVVLSHDNAPAQTVVNGPAEQIDKLVEDLRGRRIMCQALPFRSAFHTPVFEPGLRAIGEALGRWQITGSRVPVWSATLAAPFPADPEKVAEVFVRHMVTPVRYRETVAAMHDAGFRVFLQVGAGQLASLIADNLQGRDHLAMPVNVSRRDGVAQLRRVAAALWVEGAEPDFSLLEESPAPFGSTVVAPGAARGPAVRLDLGGPQLTLGAGADQLLTPRRDGVATRGGVVPPAPTARPPAVTPPPAVGRPAPAPRPVSPPAAMPQPSLGARPAAGNRPPAGNRPADTAAALGALKELAEHSTAAAELAALLQETATDAVTMLSATARPAAPPARRNGNGGAPPPRNGNGNGNGSGNGAHPAPVPPPSAGVHRSSLRVSMEEMPYLLDHCFYAQPPDWPVVDDRWPVVPATTVAQHMMDAAEAAAPGHRAVAIRDARFNRWLIAAPAQTVETTVKHDGAGEATVVFGGYARSVVELAPAYPNPPQALWSHDPATERPATVDAKTMYDERLMFHGPQFQGVSAVHAVGDMHVRGQVVTPAAKGALLDNALQLIGNWILTTQATRTVALPVRLGKVSFYGPHPAAGTVVECVCRISTVDHEQIVGNCQLVVDGRLWAQIDGVVDRRFDSHPTARPAERFPSRYHMSEPQPEGWTLAYDYWTDLVTRGMAARGILGAAGALEYERKPPAGRKSWLLGRIAVKDAVRFRQWAAGHRDVFPIELTVTNEPNGRPRVAVRPGKGLVECDVSLAHSADIGVAIARPYTEKAQEGGVGIDVAEVKPVEESTVRFALTPGEQDLLAELGDRDRWFTRFWAAKEAVAKAEGTGFGGRPRDFVITAHGPHGLTVAANGRTYQVAHREVGNPPDLPSRRYVVAWTWGPETGPVT</sequence>
<dbReference type="Pfam" id="PF02801">
    <property type="entry name" value="Ketoacyl-synt_C"/>
    <property type="match status" value="1"/>
</dbReference>
<dbReference type="Pfam" id="PF00698">
    <property type="entry name" value="Acyl_transf_1"/>
    <property type="match status" value="1"/>
</dbReference>
<evidence type="ECO:0000256" key="3">
    <source>
        <dbReference type="ARBA" id="ARBA00022679"/>
    </source>
</evidence>
<evidence type="ECO:0000256" key="4">
    <source>
        <dbReference type="SAM" id="MobiDB-lite"/>
    </source>
</evidence>
<dbReference type="InterPro" id="IPR037143">
    <property type="entry name" value="4-PPantetheinyl_Trfase_dom_sf"/>
</dbReference>
<comment type="caution">
    <text evidence="6">The sequence shown here is derived from an EMBL/GenBank/DDBJ whole genome shotgun (WGS) entry which is preliminary data.</text>
</comment>
<dbReference type="InterPro" id="IPR014031">
    <property type="entry name" value="Ketoacyl_synth_C"/>
</dbReference>
<keyword evidence="2" id="KW-0597">Phosphoprotein</keyword>
<keyword evidence="7" id="KW-1185">Reference proteome</keyword>
<dbReference type="Pfam" id="PF00109">
    <property type="entry name" value="ketoacyl-synt"/>
    <property type="match status" value="1"/>
</dbReference>
<feature type="domain" description="Ketosynthase family 3 (KS3)" evidence="5">
    <location>
        <begin position="5"/>
        <end position="463"/>
    </location>
</feature>
<reference evidence="6 7" key="1">
    <citation type="submission" date="2021-01" db="EMBL/GenBank/DDBJ databases">
        <title>Whole genome shotgun sequence of Actinoplanes durhamensis NBRC 14914.</title>
        <authorList>
            <person name="Komaki H."/>
            <person name="Tamura T."/>
        </authorList>
    </citation>
    <scope>NUCLEOTIDE SEQUENCE [LARGE SCALE GENOMIC DNA]</scope>
    <source>
        <strain evidence="6 7">NBRC 14914</strain>
    </source>
</reference>
<dbReference type="PROSITE" id="PS00606">
    <property type="entry name" value="KS3_1"/>
    <property type="match status" value="1"/>
</dbReference>
<dbReference type="Pfam" id="PF16197">
    <property type="entry name" value="KAsynt_C_assoc"/>
    <property type="match status" value="1"/>
</dbReference>
<evidence type="ECO:0000256" key="1">
    <source>
        <dbReference type="ARBA" id="ARBA00022450"/>
    </source>
</evidence>
<evidence type="ECO:0000313" key="7">
    <source>
        <dbReference type="Proteomes" id="UP000637628"/>
    </source>
</evidence>
<gene>
    <name evidence="6" type="ORF">Adu01nite_19740</name>
</gene>
<dbReference type="SUPFAM" id="SSF55048">
    <property type="entry name" value="Probable ACP-binding domain of malonyl-CoA ACP transacylase"/>
    <property type="match status" value="1"/>
</dbReference>
<feature type="compositionally biased region" description="Low complexity" evidence="4">
    <location>
        <begin position="940"/>
        <end position="957"/>
    </location>
</feature>
<evidence type="ECO:0000256" key="2">
    <source>
        <dbReference type="ARBA" id="ARBA00022553"/>
    </source>
</evidence>
<dbReference type="InterPro" id="IPR016035">
    <property type="entry name" value="Acyl_Trfase/lysoPLipase"/>
</dbReference>
<dbReference type="SMART" id="SM00827">
    <property type="entry name" value="PKS_AT"/>
    <property type="match status" value="1"/>
</dbReference>
<dbReference type="Pfam" id="PF14765">
    <property type="entry name" value="PS-DH"/>
    <property type="match status" value="1"/>
</dbReference>
<dbReference type="InterPro" id="IPR018201">
    <property type="entry name" value="Ketoacyl_synth_AS"/>
</dbReference>
<dbReference type="InterPro" id="IPR008278">
    <property type="entry name" value="4-PPantetheinyl_Trfase_dom"/>
</dbReference>
<dbReference type="CDD" id="cd00833">
    <property type="entry name" value="PKS"/>
    <property type="match status" value="1"/>
</dbReference>
<dbReference type="SUPFAM" id="SSF56214">
    <property type="entry name" value="4'-phosphopantetheinyl transferase"/>
    <property type="match status" value="1"/>
</dbReference>
<name>A0ABQ3YSX1_9ACTN</name>
<dbReference type="InterPro" id="IPR049551">
    <property type="entry name" value="PKS_DH_C"/>
</dbReference>
<feature type="region of interest" description="Disordered" evidence="4">
    <location>
        <begin position="997"/>
        <end position="1044"/>
    </location>
</feature>
<dbReference type="Gene3D" id="3.40.366.10">
    <property type="entry name" value="Malonyl-Coenzyme A Acyl Carrier Protein, domain 2"/>
    <property type="match status" value="1"/>
</dbReference>
<dbReference type="Pfam" id="PF01648">
    <property type="entry name" value="ACPS"/>
    <property type="match status" value="1"/>
</dbReference>
<keyword evidence="1" id="KW-0596">Phosphopantetheine</keyword>
<dbReference type="PANTHER" id="PTHR43775:SF37">
    <property type="entry name" value="SI:DKEY-61P9.11"/>
    <property type="match status" value="1"/>
</dbReference>
<protein>
    <recommendedName>
        <fullName evidence="5">Ketosynthase family 3 (KS3) domain-containing protein</fullName>
    </recommendedName>
</protein>
<dbReference type="Proteomes" id="UP000637628">
    <property type="component" value="Unassembled WGS sequence"/>
</dbReference>
<dbReference type="InterPro" id="IPR042104">
    <property type="entry name" value="PKS_dehydratase_sf"/>
</dbReference>
<evidence type="ECO:0000259" key="5">
    <source>
        <dbReference type="PROSITE" id="PS52004"/>
    </source>
</evidence>
<dbReference type="InterPro" id="IPR020841">
    <property type="entry name" value="PKS_Beta-ketoAc_synthase_dom"/>
</dbReference>
<dbReference type="SUPFAM" id="SSF52151">
    <property type="entry name" value="FabD/lysophospholipase-like"/>
    <property type="match status" value="1"/>
</dbReference>
<dbReference type="EMBL" id="BOML01000019">
    <property type="protein sequence ID" value="GIE00624.1"/>
    <property type="molecule type" value="Genomic_DNA"/>
</dbReference>
<dbReference type="InterPro" id="IPR014043">
    <property type="entry name" value="Acyl_transferase_dom"/>
</dbReference>
<dbReference type="SUPFAM" id="SSF53901">
    <property type="entry name" value="Thiolase-like"/>
    <property type="match status" value="1"/>
</dbReference>
<proteinExistence type="predicted"/>
<feature type="compositionally biased region" description="Low complexity" evidence="4">
    <location>
        <begin position="997"/>
        <end position="1007"/>
    </location>
</feature>
<evidence type="ECO:0000313" key="6">
    <source>
        <dbReference type="EMBL" id="GIE00624.1"/>
    </source>
</evidence>
<dbReference type="InterPro" id="IPR001227">
    <property type="entry name" value="Ac_transferase_dom_sf"/>
</dbReference>
<dbReference type="PANTHER" id="PTHR43775">
    <property type="entry name" value="FATTY ACID SYNTHASE"/>
    <property type="match status" value="1"/>
</dbReference>
<dbReference type="Gene3D" id="3.40.47.10">
    <property type="match status" value="1"/>
</dbReference>
<accession>A0ABQ3YSX1</accession>
<feature type="compositionally biased region" description="Pro residues" evidence="4">
    <location>
        <begin position="902"/>
        <end position="934"/>
    </location>
</feature>
<dbReference type="InterPro" id="IPR016036">
    <property type="entry name" value="Malonyl_transacylase_ACP-bd"/>
</dbReference>
<dbReference type="PROSITE" id="PS52004">
    <property type="entry name" value="KS3_2"/>
    <property type="match status" value="1"/>
</dbReference>
<dbReference type="InterPro" id="IPR014030">
    <property type="entry name" value="Ketoacyl_synth_N"/>
</dbReference>
<dbReference type="InterPro" id="IPR032821">
    <property type="entry name" value="PKS_assoc"/>
</dbReference>
<dbReference type="Gene3D" id="3.10.129.110">
    <property type="entry name" value="Polyketide synthase dehydratase"/>
    <property type="match status" value="1"/>
</dbReference>
<dbReference type="SMART" id="SM00825">
    <property type="entry name" value="PKS_KS"/>
    <property type="match status" value="1"/>
</dbReference>
<dbReference type="Gene3D" id="3.90.470.20">
    <property type="entry name" value="4'-phosphopantetheinyl transferase domain"/>
    <property type="match status" value="2"/>
</dbReference>